<organism evidence="11 12">
    <name type="scientific">Caenorhabditis auriculariae</name>
    <dbReference type="NCBI Taxonomy" id="2777116"/>
    <lineage>
        <taxon>Eukaryota</taxon>
        <taxon>Metazoa</taxon>
        <taxon>Ecdysozoa</taxon>
        <taxon>Nematoda</taxon>
        <taxon>Chromadorea</taxon>
        <taxon>Rhabditida</taxon>
        <taxon>Rhabditina</taxon>
        <taxon>Rhabditomorpha</taxon>
        <taxon>Rhabditoidea</taxon>
        <taxon>Rhabditidae</taxon>
        <taxon>Peloderinae</taxon>
        <taxon>Caenorhabditis</taxon>
    </lineage>
</organism>
<dbReference type="GO" id="GO:0008194">
    <property type="term" value="F:UDP-glycosyltransferase activity"/>
    <property type="evidence" value="ECO:0007669"/>
    <property type="project" value="TreeGrafter"/>
</dbReference>
<evidence type="ECO:0000256" key="5">
    <source>
        <dbReference type="ARBA" id="ARBA00022692"/>
    </source>
</evidence>
<keyword evidence="7 10" id="KW-1133">Transmembrane helix</keyword>
<keyword evidence="12" id="KW-1185">Reference proteome</keyword>
<dbReference type="Pfam" id="PF01762">
    <property type="entry name" value="Galactosyl_T"/>
    <property type="match status" value="1"/>
</dbReference>
<dbReference type="PANTHER" id="PTHR11214">
    <property type="entry name" value="BETA-1,3-N-ACETYLGLUCOSAMINYLTRANSFERASE"/>
    <property type="match status" value="1"/>
</dbReference>
<dbReference type="Gene3D" id="3.90.550.50">
    <property type="match status" value="1"/>
</dbReference>
<dbReference type="InterPro" id="IPR002659">
    <property type="entry name" value="Glyco_trans_31"/>
</dbReference>
<evidence type="ECO:0000256" key="2">
    <source>
        <dbReference type="ARBA" id="ARBA00008661"/>
    </source>
</evidence>
<dbReference type="AlphaFoldDB" id="A0A8S1H3C5"/>
<dbReference type="GO" id="GO:0006493">
    <property type="term" value="P:protein O-linked glycosylation"/>
    <property type="evidence" value="ECO:0007669"/>
    <property type="project" value="TreeGrafter"/>
</dbReference>
<feature type="transmembrane region" description="Helical" evidence="10">
    <location>
        <begin position="20"/>
        <end position="40"/>
    </location>
</feature>
<keyword evidence="5 10" id="KW-0812">Transmembrane</keyword>
<sequence>MPRRQPWFIIRPCRRRLCLAFLVIISITILSMLGFTSYLMEIPYNQFVWPDINAKQYAIDSRNDNHHNSRVLNPNNYTWLLAPEIRMAHSTTFIYIIIKSFVGNFEQREAVRNTWGSRRVVNGVEVVPVFVMGRYEAGLEHNENWNLVELEQERNKDIFALDFSDTYRNNTKKFMAAIRFAHESPDTPAPLFTLLIDDDYILSVKNLVEYAMTKNSSLENYEGWAFDTSPFRLAFHKHWVSINDYPFSRYPPYISAGAVLLSQATVETFYHMIPYVKEYSFDDIYAGILAKKADILATHNPAFVFWTRETTIQEWRSGDLIAAHGYDAKKLIKTYNYHRGLGVPM</sequence>
<proteinExistence type="inferred from homology"/>
<evidence type="ECO:0000256" key="1">
    <source>
        <dbReference type="ARBA" id="ARBA00004323"/>
    </source>
</evidence>
<dbReference type="GO" id="GO:0016758">
    <property type="term" value="F:hexosyltransferase activity"/>
    <property type="evidence" value="ECO:0007669"/>
    <property type="project" value="InterPro"/>
</dbReference>
<keyword evidence="3 10" id="KW-0328">Glycosyltransferase</keyword>
<keyword evidence="8 10" id="KW-0333">Golgi apparatus</keyword>
<dbReference type="PANTHER" id="PTHR11214:SF349">
    <property type="entry name" value="BETA-1,3-GALACTOSYLTRANSFERASE BRN"/>
    <property type="match status" value="1"/>
</dbReference>
<protein>
    <recommendedName>
        <fullName evidence="10">Hexosyltransferase</fullName>
        <ecNumber evidence="10">2.4.1.-</ecNumber>
    </recommendedName>
</protein>
<gene>
    <name evidence="11" type="ORF">CAUJ_LOCUS5217</name>
</gene>
<dbReference type="EC" id="2.4.1.-" evidence="10"/>
<dbReference type="OrthoDB" id="5957813at2759"/>
<evidence type="ECO:0000256" key="8">
    <source>
        <dbReference type="ARBA" id="ARBA00023034"/>
    </source>
</evidence>
<accession>A0A8S1H3C5</accession>
<comment type="caution">
    <text evidence="11">The sequence shown here is derived from an EMBL/GenBank/DDBJ whole genome shotgun (WGS) entry which is preliminary data.</text>
</comment>
<evidence type="ECO:0000313" key="12">
    <source>
        <dbReference type="Proteomes" id="UP000835052"/>
    </source>
</evidence>
<comment type="similarity">
    <text evidence="2 10">Belongs to the glycosyltransferase 31 family.</text>
</comment>
<evidence type="ECO:0000313" key="11">
    <source>
        <dbReference type="EMBL" id="CAD6189298.1"/>
    </source>
</evidence>
<name>A0A8S1H3C5_9PELO</name>
<evidence type="ECO:0000256" key="6">
    <source>
        <dbReference type="ARBA" id="ARBA00022968"/>
    </source>
</evidence>
<evidence type="ECO:0000256" key="4">
    <source>
        <dbReference type="ARBA" id="ARBA00022679"/>
    </source>
</evidence>
<evidence type="ECO:0000256" key="7">
    <source>
        <dbReference type="ARBA" id="ARBA00022989"/>
    </source>
</evidence>
<comment type="subcellular location">
    <subcellularLocation>
        <location evidence="1 10">Golgi apparatus membrane</location>
        <topology evidence="1 10">Single-pass type II membrane protein</topology>
    </subcellularLocation>
</comment>
<dbReference type="Proteomes" id="UP000835052">
    <property type="component" value="Unassembled WGS sequence"/>
</dbReference>
<evidence type="ECO:0000256" key="3">
    <source>
        <dbReference type="ARBA" id="ARBA00022676"/>
    </source>
</evidence>
<reference evidence="11" key="1">
    <citation type="submission" date="2020-10" db="EMBL/GenBank/DDBJ databases">
        <authorList>
            <person name="Kikuchi T."/>
        </authorList>
    </citation>
    <scope>NUCLEOTIDE SEQUENCE</scope>
    <source>
        <strain evidence="11">NKZ352</strain>
    </source>
</reference>
<keyword evidence="4" id="KW-0808">Transferase</keyword>
<dbReference type="EMBL" id="CAJGYM010000010">
    <property type="protein sequence ID" value="CAD6189298.1"/>
    <property type="molecule type" value="Genomic_DNA"/>
</dbReference>
<keyword evidence="6 10" id="KW-0735">Signal-anchor</keyword>
<evidence type="ECO:0000256" key="9">
    <source>
        <dbReference type="ARBA" id="ARBA00023136"/>
    </source>
</evidence>
<evidence type="ECO:0000256" key="10">
    <source>
        <dbReference type="RuleBase" id="RU363063"/>
    </source>
</evidence>
<keyword evidence="9 10" id="KW-0472">Membrane</keyword>
<dbReference type="GO" id="GO:0000139">
    <property type="term" value="C:Golgi membrane"/>
    <property type="evidence" value="ECO:0007669"/>
    <property type="project" value="UniProtKB-SubCell"/>
</dbReference>